<feature type="signal peptide" evidence="10">
    <location>
        <begin position="1"/>
        <end position="24"/>
    </location>
</feature>
<keyword evidence="9" id="KW-0998">Cell outer membrane</keyword>
<keyword evidence="4" id="KW-1134">Transmembrane beta strand</keyword>
<keyword evidence="8" id="KW-0472">Membrane</keyword>
<dbReference type="PANTHER" id="PTHR38762">
    <property type="entry name" value="CRYPTIC OUTER MEMBRANE PORIN BGLH-RELATED"/>
    <property type="match status" value="1"/>
</dbReference>
<dbReference type="GO" id="GO:0015144">
    <property type="term" value="F:carbohydrate transmembrane transporter activity"/>
    <property type="evidence" value="ECO:0007669"/>
    <property type="project" value="TreeGrafter"/>
</dbReference>
<evidence type="ECO:0000256" key="3">
    <source>
        <dbReference type="ARBA" id="ARBA00022448"/>
    </source>
</evidence>
<dbReference type="InterPro" id="IPR003192">
    <property type="entry name" value="Porin_LamB"/>
</dbReference>
<dbReference type="GO" id="GO:0006811">
    <property type="term" value="P:monoatomic ion transport"/>
    <property type="evidence" value="ECO:0007669"/>
    <property type="project" value="UniProtKB-KW"/>
</dbReference>
<evidence type="ECO:0000256" key="9">
    <source>
        <dbReference type="ARBA" id="ARBA00023237"/>
    </source>
</evidence>
<dbReference type="GO" id="GO:0015288">
    <property type="term" value="F:porin activity"/>
    <property type="evidence" value="ECO:0007669"/>
    <property type="project" value="UniProtKB-KW"/>
</dbReference>
<dbReference type="GO" id="GO:0015774">
    <property type="term" value="P:polysaccharide transport"/>
    <property type="evidence" value="ECO:0007669"/>
    <property type="project" value="TreeGrafter"/>
</dbReference>
<keyword evidence="10" id="KW-0732">Signal</keyword>
<dbReference type="InterPro" id="IPR050286">
    <property type="entry name" value="G_neg_Bact_CarbUptk_Porin"/>
</dbReference>
<keyword evidence="5" id="KW-0812">Transmembrane</keyword>
<evidence type="ECO:0000256" key="2">
    <source>
        <dbReference type="ARBA" id="ARBA00007055"/>
    </source>
</evidence>
<dbReference type="EMBL" id="BJLF01000008">
    <property type="protein sequence ID" value="GEA51073.1"/>
    <property type="molecule type" value="Genomic_DNA"/>
</dbReference>
<evidence type="ECO:0000256" key="1">
    <source>
        <dbReference type="ARBA" id="ARBA00004571"/>
    </source>
</evidence>
<keyword evidence="3" id="KW-0813">Transport</keyword>
<protein>
    <submittedName>
        <fullName evidence="11">Outer membrane protein S</fullName>
    </submittedName>
</protein>
<dbReference type="GO" id="GO:0046930">
    <property type="term" value="C:pore complex"/>
    <property type="evidence" value="ECO:0007669"/>
    <property type="project" value="UniProtKB-KW"/>
</dbReference>
<gene>
    <name evidence="11" type="ORF">VIN01S_18770</name>
</gene>
<keyword evidence="6" id="KW-0406">Ion transport</keyword>
<comment type="caution">
    <text evidence="11">The sequence shown here is derived from an EMBL/GenBank/DDBJ whole genome shotgun (WGS) entry which is preliminary data.</text>
</comment>
<dbReference type="Gene3D" id="2.40.170.10">
    <property type="entry name" value="Porin, LamB type"/>
    <property type="match status" value="1"/>
</dbReference>
<keyword evidence="12" id="KW-1185">Reference proteome</keyword>
<feature type="chain" id="PRO_5021217293" evidence="10">
    <location>
        <begin position="25"/>
        <end position="434"/>
    </location>
</feature>
<evidence type="ECO:0000313" key="11">
    <source>
        <dbReference type="EMBL" id="GEA51073.1"/>
    </source>
</evidence>
<reference evidence="11 12" key="1">
    <citation type="submission" date="2019-06" db="EMBL/GenBank/DDBJ databases">
        <title>Whole genome shotgun sequence of Vibrio inusitatus NBRC 102082.</title>
        <authorList>
            <person name="Hosoyama A."/>
            <person name="Uohara A."/>
            <person name="Ohji S."/>
            <person name="Ichikawa N."/>
        </authorList>
    </citation>
    <scope>NUCLEOTIDE SEQUENCE [LARGE SCALE GENOMIC DNA]</scope>
    <source>
        <strain evidence="11 12">NBRC 102082</strain>
    </source>
</reference>
<dbReference type="OrthoDB" id="106611at2"/>
<dbReference type="Proteomes" id="UP000318717">
    <property type="component" value="Unassembled WGS sequence"/>
</dbReference>
<organism evidence="11 12">
    <name type="scientific">Vibrio inusitatus NBRC 102082</name>
    <dbReference type="NCBI Taxonomy" id="1219070"/>
    <lineage>
        <taxon>Bacteria</taxon>
        <taxon>Pseudomonadati</taxon>
        <taxon>Pseudomonadota</taxon>
        <taxon>Gammaproteobacteria</taxon>
        <taxon>Vibrionales</taxon>
        <taxon>Vibrionaceae</taxon>
        <taxon>Vibrio</taxon>
    </lineage>
</organism>
<dbReference type="GO" id="GO:0009279">
    <property type="term" value="C:cell outer membrane"/>
    <property type="evidence" value="ECO:0007669"/>
    <property type="project" value="UniProtKB-SubCell"/>
</dbReference>
<comment type="similarity">
    <text evidence="2">Belongs to the porin LamB (TC 1.B.3) family.</text>
</comment>
<dbReference type="SUPFAM" id="SSF56935">
    <property type="entry name" value="Porins"/>
    <property type="match status" value="1"/>
</dbReference>
<dbReference type="PANTHER" id="PTHR38762:SF1">
    <property type="entry name" value="CRYPTIC OUTER MEMBRANE PORIN BGLH-RELATED"/>
    <property type="match status" value="1"/>
</dbReference>
<dbReference type="InterPro" id="IPR036998">
    <property type="entry name" value="Porin_LamB_sf"/>
</dbReference>
<proteinExistence type="inferred from homology"/>
<keyword evidence="7" id="KW-0626">Porin</keyword>
<comment type="subcellular location">
    <subcellularLocation>
        <location evidence="1">Cell outer membrane</location>
        <topology evidence="1">Multi-pass membrane protein</topology>
    </subcellularLocation>
</comment>
<evidence type="ECO:0000256" key="7">
    <source>
        <dbReference type="ARBA" id="ARBA00023114"/>
    </source>
</evidence>
<evidence type="ECO:0000256" key="4">
    <source>
        <dbReference type="ARBA" id="ARBA00022452"/>
    </source>
</evidence>
<sequence length="434" mass="47592">MKLFKLLPLSLAVAGTLASAGAIADNHDIDAMEARLAELEARVGGEFNDTQQPAVLNAQSEVPLGIVFSGYARYGAGYQGSDSLYVGTHDSLNANATGRLGNEQNGGEIQFAKAFESDAGAIWDIVFMVDHWSDASWATNGGVQVKKLYAGASNVFESQPDLYIWAGRDFHQRPQTDLDDYFWMMHDGQGAGFYNMDFGGMKFDFSVVGQVDGEMVGDNGRYAATSKFHGFNTGDVDLAFYANYGFHSEKIDNDPTIDAADSAYQVAAEVKFSGQKFIVRYSDNAKDSVFDLAEDQEALLFSLGGGFGLTDNAGIQYQAAYQSLTGDAVEDRANYNVIVRPTYQWNDVHSTWLEGGYSVVDYDDIDATNQSWKVTLSQNIAIGPETWSRPMLRFYATVGNSDNEYTGGQSDDPSTWTTRDEDTLTVGAMFEAWW</sequence>
<evidence type="ECO:0000256" key="8">
    <source>
        <dbReference type="ARBA" id="ARBA00023136"/>
    </source>
</evidence>
<evidence type="ECO:0000256" key="10">
    <source>
        <dbReference type="SAM" id="SignalP"/>
    </source>
</evidence>
<evidence type="ECO:0000256" key="5">
    <source>
        <dbReference type="ARBA" id="ARBA00022692"/>
    </source>
</evidence>
<accession>A0A4Y3HV61</accession>
<evidence type="ECO:0000256" key="6">
    <source>
        <dbReference type="ARBA" id="ARBA00023065"/>
    </source>
</evidence>
<dbReference type="RefSeq" id="WP_141345402.1">
    <property type="nucleotide sequence ID" value="NZ_BJLF01000008.1"/>
</dbReference>
<evidence type="ECO:0000313" key="12">
    <source>
        <dbReference type="Proteomes" id="UP000318717"/>
    </source>
</evidence>
<dbReference type="AlphaFoldDB" id="A0A4Y3HV61"/>
<name>A0A4Y3HV61_9VIBR</name>
<dbReference type="Pfam" id="PF02264">
    <property type="entry name" value="LamB"/>
    <property type="match status" value="1"/>
</dbReference>